<feature type="chain" id="PRO_5015688612" description="RGS domain-containing protein" evidence="3">
    <location>
        <begin position="24"/>
        <end position="728"/>
    </location>
</feature>
<dbReference type="STRING" id="133385.A0A2T9Y836"/>
<feature type="transmembrane region" description="Helical" evidence="2">
    <location>
        <begin position="318"/>
        <end position="339"/>
    </location>
</feature>
<evidence type="ECO:0000313" key="5">
    <source>
        <dbReference type="Proteomes" id="UP000245383"/>
    </source>
</evidence>
<dbReference type="AlphaFoldDB" id="A0A2T9Y836"/>
<evidence type="ECO:0000313" key="4">
    <source>
        <dbReference type="EMBL" id="PVU88477.1"/>
    </source>
</evidence>
<feature type="transmembrane region" description="Helical" evidence="2">
    <location>
        <begin position="170"/>
        <end position="191"/>
    </location>
</feature>
<evidence type="ECO:0000256" key="3">
    <source>
        <dbReference type="SAM" id="SignalP"/>
    </source>
</evidence>
<feature type="compositionally biased region" description="Polar residues" evidence="1">
    <location>
        <begin position="510"/>
        <end position="538"/>
    </location>
</feature>
<feature type="transmembrane region" description="Helical" evidence="2">
    <location>
        <begin position="276"/>
        <end position="298"/>
    </location>
</feature>
<organism evidence="4 5">
    <name type="scientific">Smittium simulii</name>
    <dbReference type="NCBI Taxonomy" id="133385"/>
    <lineage>
        <taxon>Eukaryota</taxon>
        <taxon>Fungi</taxon>
        <taxon>Fungi incertae sedis</taxon>
        <taxon>Zoopagomycota</taxon>
        <taxon>Kickxellomycotina</taxon>
        <taxon>Harpellomycetes</taxon>
        <taxon>Harpellales</taxon>
        <taxon>Legeriomycetaceae</taxon>
        <taxon>Smittium</taxon>
    </lineage>
</organism>
<dbReference type="Gene3D" id="1.10.167.10">
    <property type="entry name" value="Regulator of G-protein Signalling 4, domain 2"/>
    <property type="match status" value="1"/>
</dbReference>
<evidence type="ECO:0000256" key="1">
    <source>
        <dbReference type="SAM" id="MobiDB-lite"/>
    </source>
</evidence>
<keyword evidence="2" id="KW-0472">Membrane</keyword>
<dbReference type="Proteomes" id="UP000245383">
    <property type="component" value="Unassembled WGS sequence"/>
</dbReference>
<proteinExistence type="predicted"/>
<feature type="region of interest" description="Disordered" evidence="1">
    <location>
        <begin position="485"/>
        <end position="538"/>
    </location>
</feature>
<protein>
    <recommendedName>
        <fullName evidence="6">RGS domain-containing protein</fullName>
    </recommendedName>
</protein>
<keyword evidence="3" id="KW-0732">Signal</keyword>
<dbReference type="SUPFAM" id="SSF48097">
    <property type="entry name" value="Regulator of G-protein signaling, RGS"/>
    <property type="match status" value="1"/>
</dbReference>
<feature type="transmembrane region" description="Helical" evidence="2">
    <location>
        <begin position="380"/>
        <end position="403"/>
    </location>
</feature>
<keyword evidence="2" id="KW-0812">Transmembrane</keyword>
<feature type="signal peptide" evidence="3">
    <location>
        <begin position="1"/>
        <end position="23"/>
    </location>
</feature>
<feature type="transmembrane region" description="Helical" evidence="2">
    <location>
        <begin position="139"/>
        <end position="158"/>
    </location>
</feature>
<reference evidence="4 5" key="1">
    <citation type="journal article" date="2018" name="MBio">
        <title>Comparative Genomics Reveals the Core Gene Toolbox for the Fungus-Insect Symbiosis.</title>
        <authorList>
            <person name="Wang Y."/>
            <person name="Stata M."/>
            <person name="Wang W."/>
            <person name="Stajich J.E."/>
            <person name="White M.M."/>
            <person name="Moncalvo J.M."/>
        </authorList>
    </citation>
    <scope>NUCLEOTIDE SEQUENCE [LARGE SCALE GENOMIC DNA]</scope>
    <source>
        <strain evidence="4 5">SWE-8-4</strain>
    </source>
</reference>
<evidence type="ECO:0008006" key="6">
    <source>
        <dbReference type="Google" id="ProtNLM"/>
    </source>
</evidence>
<sequence length="728" mass="82708">MLKMRGWFLLVLISLSILGIVNCSKHTESDEVRDVNYIAEDGALKGHLGLRVANINEAKKIEEELLEKKENGTLTDEDRATLERKKTKRNMLEVYYKVKTPKRIFWFSVMGLWIFFAISTTALYFYFSKGTDEFRFKSRSMVLIASATGLIFTTHAMTTEALVPYYPCFLRIWIGYITLFVFAVSVIIRAIKYIAQVRMIILKNEMSTLLSQLEKAPPGDEQMAYKEFMKKSTITRYYRLIVNNSYSDNIYDKQAELQFRLSANSKVYDLIRTRNYLIALVITLIIAIGFSAYFSTYTEYNFFPISYDCKAGISAPVIPLYVFLLLCIITLIPLTFLCLGLKDAYGMQLELVITMVYSCFAIVTFVLYNEFVSPVVLMYSTGYVFIMPIFFLQHIFIIANPLLRLIKARRQTEKINKDPTGLAASSKREQFEGLLAYPAGFSRLCQAALETFCPENVEFLKEYQLLKYKICSFVLANSSNDEEKSLTSVDLADTSKAQPSKPMQGGQADIGSSETNVLHPQQSGPKLDENSQADIGSSENNILHPQQIGHTFDDNSQSIISEQRTEQDLAEDSDDEKYAEAVKSFPKSHSSFYMGTVDTLGFTETIDMDQLIGGDLVPPLPITIPEAVYKMGLMLDLHLVNEGEGFKNRNTPKMTRVPHKLKEDYFKLYTKYIQNDAVLALNIPDKISAPLEKAASDQDYTLGIFDEVLDDVIKSLYTNTYPVMLKTL</sequence>
<gene>
    <name evidence="4" type="ORF">BB561_005828</name>
</gene>
<dbReference type="InterPro" id="IPR044926">
    <property type="entry name" value="RGS_subdomain_2"/>
</dbReference>
<accession>A0A2T9Y836</accession>
<evidence type="ECO:0000256" key="2">
    <source>
        <dbReference type="SAM" id="Phobius"/>
    </source>
</evidence>
<keyword evidence="2" id="KW-1133">Transmembrane helix</keyword>
<comment type="caution">
    <text evidence="4">The sequence shown here is derived from an EMBL/GenBank/DDBJ whole genome shotgun (WGS) entry which is preliminary data.</text>
</comment>
<feature type="transmembrane region" description="Helical" evidence="2">
    <location>
        <begin position="104"/>
        <end position="127"/>
    </location>
</feature>
<dbReference type="OrthoDB" id="196547at2759"/>
<dbReference type="InterPro" id="IPR036305">
    <property type="entry name" value="RGS_sf"/>
</dbReference>
<name>A0A2T9Y836_9FUNG</name>
<keyword evidence="5" id="KW-1185">Reference proteome</keyword>
<dbReference type="EMBL" id="MBFR01000383">
    <property type="protein sequence ID" value="PVU88477.1"/>
    <property type="molecule type" value="Genomic_DNA"/>
</dbReference>
<feature type="transmembrane region" description="Helical" evidence="2">
    <location>
        <begin position="351"/>
        <end position="368"/>
    </location>
</feature>